<gene>
    <name evidence="3" type="primary">yacG</name>
    <name evidence="5" type="ORF">FVF75_07510</name>
</gene>
<proteinExistence type="inferred from homology"/>
<dbReference type="HAMAP" id="MF_00649">
    <property type="entry name" value="DNA_gyrase_inhibitor_YacG"/>
    <property type="match status" value="1"/>
</dbReference>
<dbReference type="EMBL" id="VSIY01000004">
    <property type="protein sequence ID" value="TYB82553.1"/>
    <property type="molecule type" value="Genomic_DNA"/>
</dbReference>
<feature type="binding site" evidence="3">
    <location>
        <position position="22"/>
    </location>
    <ligand>
        <name>Zn(2+)</name>
        <dbReference type="ChEBI" id="CHEBI:29105"/>
    </ligand>
</feature>
<dbReference type="AlphaFoldDB" id="A0A5D0RM77"/>
<name>A0A5D0RM77_9RHOB</name>
<feature type="region of interest" description="Disordered" evidence="4">
    <location>
        <begin position="36"/>
        <end position="58"/>
    </location>
</feature>
<protein>
    <recommendedName>
        <fullName evidence="3">DNA gyrase inhibitor YacG</fullName>
    </recommendedName>
</protein>
<feature type="binding site" evidence="3">
    <location>
        <position position="6"/>
    </location>
    <ligand>
        <name>Zn(2+)</name>
        <dbReference type="ChEBI" id="CHEBI:29105"/>
    </ligand>
</feature>
<comment type="cofactor">
    <cofactor evidence="3">
        <name>Zn(2+)</name>
        <dbReference type="ChEBI" id="CHEBI:29105"/>
    </cofactor>
    <text evidence="3">Binds 1 zinc ion.</text>
</comment>
<dbReference type="GO" id="GO:0008270">
    <property type="term" value="F:zinc ion binding"/>
    <property type="evidence" value="ECO:0007669"/>
    <property type="project" value="UniProtKB-UniRule"/>
</dbReference>
<reference evidence="5 6" key="1">
    <citation type="submission" date="2019-08" db="EMBL/GenBank/DDBJ databases">
        <title>Identification of a novel species of the genus Boseongicola.</title>
        <authorList>
            <person name="Zhang X.-Q."/>
        </authorList>
    </citation>
    <scope>NUCLEOTIDE SEQUENCE [LARGE SCALE GENOMIC DNA]</scope>
    <source>
        <strain evidence="5 6">HY14</strain>
    </source>
</reference>
<keyword evidence="6" id="KW-1185">Reference proteome</keyword>
<evidence type="ECO:0000256" key="1">
    <source>
        <dbReference type="ARBA" id="ARBA00022723"/>
    </source>
</evidence>
<organism evidence="5 6">
    <name type="scientific">Maritimibacter fusiformis</name>
    <dbReference type="NCBI Taxonomy" id="2603819"/>
    <lineage>
        <taxon>Bacteria</taxon>
        <taxon>Pseudomonadati</taxon>
        <taxon>Pseudomonadota</taxon>
        <taxon>Alphaproteobacteria</taxon>
        <taxon>Rhodobacterales</taxon>
        <taxon>Roseobacteraceae</taxon>
        <taxon>Maritimibacter</taxon>
    </lineage>
</organism>
<dbReference type="SUPFAM" id="SSF57716">
    <property type="entry name" value="Glucocorticoid receptor-like (DNA-binding domain)"/>
    <property type="match status" value="1"/>
</dbReference>
<accession>A0A5D0RM77</accession>
<dbReference type="InterPro" id="IPR013088">
    <property type="entry name" value="Znf_NHR/GATA"/>
</dbReference>
<evidence type="ECO:0000313" key="5">
    <source>
        <dbReference type="EMBL" id="TYB82553.1"/>
    </source>
</evidence>
<comment type="function">
    <text evidence="3">Inhibits all the catalytic activities of DNA gyrase by preventing its interaction with DNA. Acts by binding directly to the C-terminal domain of GyrB, which probably disrupts DNA binding by the gyrase.</text>
</comment>
<keyword evidence="1 3" id="KW-0479">Metal-binding</keyword>
<dbReference type="Gene3D" id="3.30.50.10">
    <property type="entry name" value="Erythroid Transcription Factor GATA-1, subunit A"/>
    <property type="match status" value="1"/>
</dbReference>
<evidence type="ECO:0000256" key="3">
    <source>
        <dbReference type="HAMAP-Rule" id="MF_00649"/>
    </source>
</evidence>
<keyword evidence="2 3" id="KW-0862">Zinc</keyword>
<feature type="binding site" evidence="3">
    <location>
        <position position="18"/>
    </location>
    <ligand>
        <name>Zn(2+)</name>
        <dbReference type="ChEBI" id="CHEBI:29105"/>
    </ligand>
</feature>
<evidence type="ECO:0000313" key="6">
    <source>
        <dbReference type="Proteomes" id="UP000322080"/>
    </source>
</evidence>
<comment type="subunit">
    <text evidence="3">Interacts with GyrB.</text>
</comment>
<evidence type="ECO:0000256" key="2">
    <source>
        <dbReference type="ARBA" id="ARBA00022833"/>
    </source>
</evidence>
<comment type="similarity">
    <text evidence="3">Belongs to the DNA gyrase inhibitor YacG family.</text>
</comment>
<evidence type="ECO:0000256" key="4">
    <source>
        <dbReference type="SAM" id="MobiDB-lite"/>
    </source>
</evidence>
<dbReference type="RefSeq" id="WP_148377316.1">
    <property type="nucleotide sequence ID" value="NZ_VSIY01000004.1"/>
</dbReference>
<dbReference type="PANTHER" id="PTHR36150:SF1">
    <property type="entry name" value="DNA GYRASE INHIBITOR YACG"/>
    <property type="match status" value="1"/>
</dbReference>
<dbReference type="Proteomes" id="UP000322080">
    <property type="component" value="Unassembled WGS sequence"/>
</dbReference>
<feature type="compositionally biased region" description="Acidic residues" evidence="4">
    <location>
        <begin position="42"/>
        <end position="51"/>
    </location>
</feature>
<dbReference type="GO" id="GO:0006355">
    <property type="term" value="P:regulation of DNA-templated transcription"/>
    <property type="evidence" value="ECO:0007669"/>
    <property type="project" value="InterPro"/>
</dbReference>
<dbReference type="InterPro" id="IPR005584">
    <property type="entry name" value="DNA_gyrase_inhibitor_YacG"/>
</dbReference>
<comment type="caution">
    <text evidence="5">The sequence shown here is derived from an EMBL/GenBank/DDBJ whole genome shotgun (WGS) entry which is preliminary data.</text>
</comment>
<dbReference type="PANTHER" id="PTHR36150">
    <property type="entry name" value="DNA GYRASE INHIBITOR YACG"/>
    <property type="match status" value="1"/>
</dbReference>
<dbReference type="GO" id="GO:0008657">
    <property type="term" value="F:DNA topoisomerase type II (double strand cut, ATP-hydrolyzing) inhibitor activity"/>
    <property type="evidence" value="ECO:0007669"/>
    <property type="project" value="UniProtKB-UniRule"/>
</dbReference>
<sequence length="58" mass="6671">MTCPICAKPSHPDYRPFCSRRCANVDLGRWLDERYRVPAEPVADDTEDDPDDTPRALH</sequence>
<dbReference type="Pfam" id="PF03884">
    <property type="entry name" value="YacG"/>
    <property type="match status" value="1"/>
</dbReference>
<feature type="binding site" evidence="3">
    <location>
        <position position="3"/>
    </location>
    <ligand>
        <name>Zn(2+)</name>
        <dbReference type="ChEBI" id="CHEBI:29105"/>
    </ligand>
</feature>